<dbReference type="AlphaFoldDB" id="F7QT02"/>
<protein>
    <submittedName>
        <fullName evidence="1">Uncharacterized protein</fullName>
    </submittedName>
</protein>
<name>F7QT02_9LACO</name>
<accession>F7QT02</accession>
<dbReference type="Proteomes" id="UP000003074">
    <property type="component" value="Unassembled WGS sequence"/>
</dbReference>
<sequence>MQNTKSTRSANHKLKMYCEKSWMVGFFMYLDDPTE</sequence>
<comment type="caution">
    <text evidence="1">The sequence shown here is derived from an EMBL/GenBank/DDBJ whole genome shotgun (WGS) entry which is preliminary data.</text>
</comment>
<dbReference type="EMBL" id="AFOI01000002">
    <property type="protein sequence ID" value="EGM51880.1"/>
    <property type="molecule type" value="Genomic_DNA"/>
</dbReference>
<organism evidence="1 2">
    <name type="scientific">Ligilactobacillus salivarius GJ-24</name>
    <dbReference type="NCBI Taxonomy" id="1041521"/>
    <lineage>
        <taxon>Bacteria</taxon>
        <taxon>Bacillati</taxon>
        <taxon>Bacillota</taxon>
        <taxon>Bacilli</taxon>
        <taxon>Lactobacillales</taxon>
        <taxon>Lactobacillaceae</taxon>
        <taxon>Ligilactobacillus</taxon>
    </lineage>
</organism>
<evidence type="ECO:0000313" key="2">
    <source>
        <dbReference type="Proteomes" id="UP000003074"/>
    </source>
</evidence>
<proteinExistence type="predicted"/>
<reference evidence="1 2" key="1">
    <citation type="journal article" date="2011" name="J. Bacteriol.">
        <title>Genome Sequence of Lactobacillus salivarius GJ-24, a Probiotic Strain Isolated from Healthy Adult Intestine.</title>
        <authorList>
            <person name="Cho Y.J."/>
            <person name="Choi J.K."/>
            <person name="Kim J.H."/>
            <person name="Lim Y.S."/>
            <person name="Ham J.S."/>
            <person name="Kang D.K."/>
            <person name="Chun J."/>
            <person name="Paik H.D."/>
            <person name="Kim G.B."/>
        </authorList>
    </citation>
    <scope>NUCLEOTIDE SEQUENCE [LARGE SCALE GENOMIC DNA]</scope>
    <source>
        <strain evidence="1 2">GJ-24</strain>
    </source>
</reference>
<gene>
    <name evidence="1" type="ORF">LSGJ_00300</name>
</gene>
<evidence type="ECO:0000313" key="1">
    <source>
        <dbReference type="EMBL" id="EGM51880.1"/>
    </source>
</evidence>